<dbReference type="GO" id="GO:0044208">
    <property type="term" value="P:'de novo' AMP biosynthetic process"/>
    <property type="evidence" value="ECO:0007669"/>
    <property type="project" value="TreeGrafter"/>
</dbReference>
<dbReference type="InterPro" id="IPR018220">
    <property type="entry name" value="Adenylosuccin_syn_GTP-bd"/>
</dbReference>
<keyword evidence="5 7" id="KW-0460">Magnesium</keyword>
<reference evidence="9" key="1">
    <citation type="submission" date="2022-06" db="EMBL/GenBank/DDBJ databases">
        <title>Uncovering the hologenomic basis of an extraordinary plant invasion.</title>
        <authorList>
            <person name="Bieker V.C."/>
            <person name="Martin M.D."/>
            <person name="Gilbert T."/>
            <person name="Hodgins K."/>
            <person name="Battlay P."/>
            <person name="Petersen B."/>
            <person name="Wilson J."/>
        </authorList>
    </citation>
    <scope>NUCLEOTIDE SEQUENCE</scope>
    <source>
        <strain evidence="9">AA19_3_7</strain>
        <tissue evidence="9">Leaf</tissue>
    </source>
</reference>
<dbReference type="Proteomes" id="UP001206925">
    <property type="component" value="Unassembled WGS sequence"/>
</dbReference>
<name>A0AAD5DE18_AMBAR</name>
<keyword evidence="10" id="KW-1185">Reference proteome</keyword>
<dbReference type="Pfam" id="PF00709">
    <property type="entry name" value="Adenylsucc_synt"/>
    <property type="match status" value="2"/>
</dbReference>
<evidence type="ECO:0000256" key="6">
    <source>
        <dbReference type="ARBA" id="ARBA00023134"/>
    </source>
</evidence>
<comment type="pathway">
    <text evidence="7">Purine metabolism; AMP biosynthesis via de novo pathway; AMP from IMP: step 1/2.</text>
</comment>
<dbReference type="AlphaFoldDB" id="A0AAD5DE18"/>
<dbReference type="PANTHER" id="PTHR11846">
    <property type="entry name" value="ADENYLOSUCCINATE SYNTHETASE"/>
    <property type="match status" value="1"/>
</dbReference>
<dbReference type="GO" id="GO:0004019">
    <property type="term" value="F:adenylosuccinate synthase activity"/>
    <property type="evidence" value="ECO:0007669"/>
    <property type="project" value="UniProtKB-EC"/>
</dbReference>
<dbReference type="Gene3D" id="3.40.440.10">
    <property type="entry name" value="Adenylosuccinate Synthetase, subunit A, domain 1"/>
    <property type="match status" value="1"/>
</dbReference>
<sequence>MNTNSVNLHTNPTTSPPFRSVTATGRTYTTATGRTYTTTTVFRRTFLHPHRINASIKCSASPIVAAEERTGQIPTRIESLGQVSAVLGCQWGDEGKGKLVDILAQHFDVVARCQGGANAGHTIYNSEGKKFALHLVPSGILNEETMCVIGNGVVVHLPGLFKEIDGLESNGVSCKGRILVSDRAHLLFDYHQEIDGLREAELAKSRSFVHVEYETVPGWQTDISSVRSYSDLPKAAREYVERIEQLVGVPIHYIGVGPGRCLYDGRNVDLLAGLTRQCEFVVRTVEVLGLPSSWNSQMEYV</sequence>
<dbReference type="GO" id="GO:0005525">
    <property type="term" value="F:GTP binding"/>
    <property type="evidence" value="ECO:0007669"/>
    <property type="project" value="UniProtKB-KW"/>
</dbReference>
<dbReference type="InterPro" id="IPR042109">
    <property type="entry name" value="Adenylosuccinate_synth_dom1"/>
</dbReference>
<dbReference type="HAMAP" id="MF_00011">
    <property type="entry name" value="Adenylosucc_synth"/>
    <property type="match status" value="1"/>
</dbReference>
<keyword evidence="4 7" id="KW-0658">Purine biosynthesis</keyword>
<comment type="function">
    <text evidence="7">Plays an important role in the de novo pathway of purine nucleotide biosynthesis.</text>
</comment>
<dbReference type="SMART" id="SM00788">
    <property type="entry name" value="Adenylsucc_synt"/>
    <property type="match status" value="1"/>
</dbReference>
<evidence type="ECO:0000256" key="2">
    <source>
        <dbReference type="ARBA" id="ARBA00022723"/>
    </source>
</evidence>
<comment type="catalytic activity">
    <reaction evidence="7">
        <text>IMP + L-aspartate + GTP = N(6)-(1,2-dicarboxyethyl)-AMP + GDP + phosphate + 2 H(+)</text>
        <dbReference type="Rhea" id="RHEA:15753"/>
        <dbReference type="ChEBI" id="CHEBI:15378"/>
        <dbReference type="ChEBI" id="CHEBI:29991"/>
        <dbReference type="ChEBI" id="CHEBI:37565"/>
        <dbReference type="ChEBI" id="CHEBI:43474"/>
        <dbReference type="ChEBI" id="CHEBI:57567"/>
        <dbReference type="ChEBI" id="CHEBI:58053"/>
        <dbReference type="ChEBI" id="CHEBI:58189"/>
        <dbReference type="EC" id="6.3.4.4"/>
    </reaction>
</comment>
<evidence type="ECO:0000313" key="10">
    <source>
        <dbReference type="Proteomes" id="UP001206925"/>
    </source>
</evidence>
<dbReference type="PROSITE" id="PS01266">
    <property type="entry name" value="ADENYLOSUCCIN_SYN_1"/>
    <property type="match status" value="1"/>
</dbReference>
<keyword evidence="1 7" id="KW-0436">Ligase</keyword>
<evidence type="ECO:0000256" key="8">
    <source>
        <dbReference type="SAM" id="MobiDB-lite"/>
    </source>
</evidence>
<comment type="similarity">
    <text evidence="7">Belongs to the adenylosuccinate synthetase family.</text>
</comment>
<dbReference type="InterPro" id="IPR001114">
    <property type="entry name" value="Adenylosuccinate_synthetase"/>
</dbReference>
<comment type="caution">
    <text evidence="9">The sequence shown here is derived from an EMBL/GenBank/DDBJ whole genome shotgun (WGS) entry which is preliminary data.</text>
</comment>
<dbReference type="PANTHER" id="PTHR11846:SF15">
    <property type="entry name" value="ADENYLOSUCCINATE SYNTHETASE, CHLOROPLASTIC"/>
    <property type="match status" value="1"/>
</dbReference>
<evidence type="ECO:0000256" key="4">
    <source>
        <dbReference type="ARBA" id="ARBA00022755"/>
    </source>
</evidence>
<evidence type="ECO:0000256" key="1">
    <source>
        <dbReference type="ARBA" id="ARBA00022598"/>
    </source>
</evidence>
<evidence type="ECO:0000313" key="9">
    <source>
        <dbReference type="EMBL" id="KAI7758024.1"/>
    </source>
</evidence>
<protein>
    <recommendedName>
        <fullName evidence="7">Adenylosuccinate synthetase</fullName>
        <ecNumber evidence="7">6.3.4.4</ecNumber>
    </recommendedName>
</protein>
<evidence type="ECO:0000256" key="7">
    <source>
        <dbReference type="RuleBase" id="RU000520"/>
    </source>
</evidence>
<dbReference type="EMBL" id="JAMZMK010000034">
    <property type="protein sequence ID" value="KAI7758024.1"/>
    <property type="molecule type" value="Genomic_DNA"/>
</dbReference>
<keyword evidence="6 7" id="KW-0342">GTP-binding</keyword>
<feature type="compositionally biased region" description="Polar residues" evidence="8">
    <location>
        <begin position="1"/>
        <end position="17"/>
    </location>
</feature>
<dbReference type="Gene3D" id="1.10.300.10">
    <property type="entry name" value="Adenylosuccinate Synthetase, subunit A, domain 2"/>
    <property type="match status" value="1"/>
</dbReference>
<evidence type="ECO:0000256" key="5">
    <source>
        <dbReference type="ARBA" id="ARBA00022842"/>
    </source>
</evidence>
<organism evidence="9 10">
    <name type="scientific">Ambrosia artemisiifolia</name>
    <name type="common">Common ragweed</name>
    <dbReference type="NCBI Taxonomy" id="4212"/>
    <lineage>
        <taxon>Eukaryota</taxon>
        <taxon>Viridiplantae</taxon>
        <taxon>Streptophyta</taxon>
        <taxon>Embryophyta</taxon>
        <taxon>Tracheophyta</taxon>
        <taxon>Spermatophyta</taxon>
        <taxon>Magnoliopsida</taxon>
        <taxon>eudicotyledons</taxon>
        <taxon>Gunneridae</taxon>
        <taxon>Pentapetalae</taxon>
        <taxon>asterids</taxon>
        <taxon>campanulids</taxon>
        <taxon>Asterales</taxon>
        <taxon>Asteraceae</taxon>
        <taxon>Asteroideae</taxon>
        <taxon>Heliantheae alliance</taxon>
        <taxon>Heliantheae</taxon>
        <taxon>Ambrosia</taxon>
    </lineage>
</organism>
<feature type="region of interest" description="Disordered" evidence="8">
    <location>
        <begin position="1"/>
        <end position="20"/>
    </location>
</feature>
<accession>A0AAD5DE18</accession>
<dbReference type="GO" id="GO:0005737">
    <property type="term" value="C:cytoplasm"/>
    <property type="evidence" value="ECO:0007669"/>
    <property type="project" value="TreeGrafter"/>
</dbReference>
<proteinExistence type="inferred from homology"/>
<dbReference type="GO" id="GO:0046872">
    <property type="term" value="F:metal ion binding"/>
    <property type="evidence" value="ECO:0007669"/>
    <property type="project" value="UniProtKB-KW"/>
</dbReference>
<dbReference type="InterPro" id="IPR027417">
    <property type="entry name" value="P-loop_NTPase"/>
</dbReference>
<evidence type="ECO:0000256" key="3">
    <source>
        <dbReference type="ARBA" id="ARBA00022741"/>
    </source>
</evidence>
<gene>
    <name evidence="9" type="ORF">M8C21_028264</name>
</gene>
<feature type="non-terminal residue" evidence="9">
    <location>
        <position position="1"/>
    </location>
</feature>
<dbReference type="InterPro" id="IPR042110">
    <property type="entry name" value="Adenylosuccinate_synth_dom2"/>
</dbReference>
<dbReference type="EC" id="6.3.4.4" evidence="7"/>
<keyword evidence="2 7" id="KW-0479">Metal-binding</keyword>
<dbReference type="GO" id="GO:0046040">
    <property type="term" value="P:IMP metabolic process"/>
    <property type="evidence" value="ECO:0007669"/>
    <property type="project" value="TreeGrafter"/>
</dbReference>
<dbReference type="SUPFAM" id="SSF52540">
    <property type="entry name" value="P-loop containing nucleoside triphosphate hydrolases"/>
    <property type="match status" value="2"/>
</dbReference>
<keyword evidence="3 7" id="KW-0547">Nucleotide-binding</keyword>